<sequence>MSDGRSIPNDFAVVVYNVEGLSRILTLLRDDIEGIHAQGTRCQEGSYVTSKGKREDPCKKELGLSRSDPRWVGHAEVLPTALCARGLRYCFEARLLL</sequence>
<dbReference type="Proteomes" id="UP000617340">
    <property type="component" value="Unassembled WGS sequence"/>
</dbReference>
<keyword evidence="2" id="KW-1185">Reference proteome</keyword>
<proteinExistence type="predicted"/>
<evidence type="ECO:0000313" key="1">
    <source>
        <dbReference type="EMBL" id="KAF7384749.1"/>
    </source>
</evidence>
<reference evidence="1" key="1">
    <citation type="journal article" date="2020" name="G3 (Bethesda)">
        <title>High-Quality Assemblies for Three Invasive Social Wasps from the &lt;i&gt;Vespula&lt;/i&gt; Genus.</title>
        <authorList>
            <person name="Harrop T.W.R."/>
            <person name="Guhlin J."/>
            <person name="McLaughlin G.M."/>
            <person name="Permina E."/>
            <person name="Stockwell P."/>
            <person name="Gilligan J."/>
            <person name="Le Lec M.F."/>
            <person name="Gruber M.A.M."/>
            <person name="Quinn O."/>
            <person name="Lovegrove M."/>
            <person name="Duncan E.J."/>
            <person name="Remnant E.J."/>
            <person name="Van Eeckhoven J."/>
            <person name="Graham B."/>
            <person name="Knapp R.A."/>
            <person name="Langford K.W."/>
            <person name="Kronenberg Z."/>
            <person name="Press M.O."/>
            <person name="Eacker S.M."/>
            <person name="Wilson-Rankin E.E."/>
            <person name="Purcell J."/>
            <person name="Lester P.J."/>
            <person name="Dearden P.K."/>
        </authorList>
    </citation>
    <scope>NUCLEOTIDE SEQUENCE</scope>
    <source>
        <strain evidence="1">Linc-1</strain>
    </source>
</reference>
<accession>A0A834JCU7</accession>
<evidence type="ECO:0000313" key="2">
    <source>
        <dbReference type="Proteomes" id="UP000617340"/>
    </source>
</evidence>
<organism evidence="1 2">
    <name type="scientific">Vespula germanica</name>
    <name type="common">German yellow jacket</name>
    <name type="synonym">Paravespula germanica</name>
    <dbReference type="NCBI Taxonomy" id="30212"/>
    <lineage>
        <taxon>Eukaryota</taxon>
        <taxon>Metazoa</taxon>
        <taxon>Ecdysozoa</taxon>
        <taxon>Arthropoda</taxon>
        <taxon>Hexapoda</taxon>
        <taxon>Insecta</taxon>
        <taxon>Pterygota</taxon>
        <taxon>Neoptera</taxon>
        <taxon>Endopterygota</taxon>
        <taxon>Hymenoptera</taxon>
        <taxon>Apocrita</taxon>
        <taxon>Aculeata</taxon>
        <taxon>Vespoidea</taxon>
        <taxon>Vespidae</taxon>
        <taxon>Vespinae</taxon>
        <taxon>Vespula</taxon>
    </lineage>
</organism>
<gene>
    <name evidence="1" type="ORF">HZH68_014361</name>
</gene>
<name>A0A834JCU7_VESGE</name>
<dbReference type="EMBL" id="JACSDZ010000017">
    <property type="protein sequence ID" value="KAF7384749.1"/>
    <property type="molecule type" value="Genomic_DNA"/>
</dbReference>
<protein>
    <submittedName>
        <fullName evidence="1">Uncharacterized protein</fullName>
    </submittedName>
</protein>
<comment type="caution">
    <text evidence="1">The sequence shown here is derived from an EMBL/GenBank/DDBJ whole genome shotgun (WGS) entry which is preliminary data.</text>
</comment>
<dbReference type="AlphaFoldDB" id="A0A834JCU7"/>